<evidence type="ECO:0000313" key="6">
    <source>
        <dbReference type="EMBL" id="QDU23247.1"/>
    </source>
</evidence>
<dbReference type="GO" id="GO:0005975">
    <property type="term" value="P:carbohydrate metabolic process"/>
    <property type="evidence" value="ECO:0007669"/>
    <property type="project" value="InterPro"/>
</dbReference>
<dbReference type="AlphaFoldDB" id="A0A517Y0G2"/>
<evidence type="ECO:0000256" key="1">
    <source>
        <dbReference type="ARBA" id="ARBA00001275"/>
    </source>
</evidence>
<evidence type="ECO:0000259" key="5">
    <source>
        <dbReference type="Pfam" id="PF11897"/>
    </source>
</evidence>
<dbReference type="SUPFAM" id="SSF53756">
    <property type="entry name" value="UDP-Glycosyltransferase/glycogen phosphorylase"/>
    <property type="match status" value="1"/>
</dbReference>
<evidence type="ECO:0000313" key="7">
    <source>
        <dbReference type="Proteomes" id="UP000319576"/>
    </source>
</evidence>
<dbReference type="Pfam" id="PF00343">
    <property type="entry name" value="Phosphorylase"/>
    <property type="match status" value="1"/>
</dbReference>
<dbReference type="KEGG" id="uli:ETAA1_52390"/>
<reference evidence="6 7" key="1">
    <citation type="submission" date="2019-02" db="EMBL/GenBank/DDBJ databases">
        <title>Deep-cultivation of Planctomycetes and their phenomic and genomic characterization uncovers novel biology.</title>
        <authorList>
            <person name="Wiegand S."/>
            <person name="Jogler M."/>
            <person name="Boedeker C."/>
            <person name="Pinto D."/>
            <person name="Vollmers J."/>
            <person name="Rivas-Marin E."/>
            <person name="Kohn T."/>
            <person name="Peeters S.H."/>
            <person name="Heuer A."/>
            <person name="Rast P."/>
            <person name="Oberbeckmann S."/>
            <person name="Bunk B."/>
            <person name="Jeske O."/>
            <person name="Meyerdierks A."/>
            <person name="Storesund J.E."/>
            <person name="Kallscheuer N."/>
            <person name="Luecker S."/>
            <person name="Lage O.M."/>
            <person name="Pohl T."/>
            <person name="Merkel B.J."/>
            <person name="Hornburger P."/>
            <person name="Mueller R.-W."/>
            <person name="Bruemmer F."/>
            <person name="Labrenz M."/>
            <person name="Spormann A.M."/>
            <person name="Op den Camp H."/>
            <person name="Overmann J."/>
            <person name="Amann R."/>
            <person name="Jetten M.S.M."/>
            <person name="Mascher T."/>
            <person name="Medema M.H."/>
            <person name="Devos D.P."/>
            <person name="Kaster A.-K."/>
            <person name="Ovreas L."/>
            <person name="Rohde M."/>
            <person name="Galperin M.Y."/>
            <person name="Jogler C."/>
        </authorList>
    </citation>
    <scope>NUCLEOTIDE SEQUENCE [LARGE SCALE GENOMIC DNA]</scope>
    <source>
        <strain evidence="6 7">ETA_A1</strain>
    </source>
</reference>
<evidence type="ECO:0000256" key="3">
    <source>
        <dbReference type="ARBA" id="ARBA00022533"/>
    </source>
</evidence>
<keyword evidence="6" id="KW-0808">Transferase</keyword>
<dbReference type="EMBL" id="CP036273">
    <property type="protein sequence ID" value="QDU23247.1"/>
    <property type="molecule type" value="Genomic_DNA"/>
</dbReference>
<proteinExistence type="inferred from homology"/>
<dbReference type="EC" id="2.4.1.1" evidence="6"/>
<dbReference type="RefSeq" id="WP_145243362.1">
    <property type="nucleotide sequence ID" value="NZ_CP036273.1"/>
</dbReference>
<dbReference type="InterPro" id="IPR052182">
    <property type="entry name" value="Glycogen/Maltodextrin_Phosph"/>
</dbReference>
<dbReference type="InterPro" id="IPR024517">
    <property type="entry name" value="Glycogen_phosphorylase_DUF3417"/>
</dbReference>
<name>A0A517Y0G2_9BACT</name>
<keyword evidence="3" id="KW-0021">Allosteric enzyme</keyword>
<dbReference type="OrthoDB" id="9760804at2"/>
<sequence length="859" mass="95374">MPGRSIRTYTVLPSIPERLKPLNTLAYNLWWCWNADAVALFRRVNPDLFEMLDHSPIRLLAATSQDRLVELEGDDGFLAHMDRVAAALDHYLKAPTWFREAHGATDGDLKIAYFSAEFGIHESVPVYSGGLGVLAGDHLKSASDLGLPLVGVSLMYREGYFRQYLNVDGWQQERYPENDFFTLPLIPQLDAAGNPVLVSVPLPGRELKLKIWHIQVGRVPLYLLDANIPENRPEDRAITAQLYGGDHHTRIQQEIILGIGGIRALRAVGVVPTVVHMNEGHAAFAALERVRVAMEEHKLDFAAAAEFVKAGTCFTTHTPVPAGNDAFPVVMIDEYLGGYMAAMGVDRAGLLALGRQHPTNDGEPFGMTVLALKLANTSNGVSKLHGSVSRKMWHEIWPGLPADEVPISSITNGVHTQSWLSPEVGQLYDRYLAVQWEAKPTDYAVWKRVEHIPDAELWRTHERGRERLVAFARQRLKAQLKRRGSPPSEVDAADEVLDPDALTIGFARRFATYKRGDLIFRNIERIVKLVNDKDRPVQFIFSGKAHPKDQGGKELIARVVQMARRSELRRRVVFLEDYDMNVARYLVQGVDVWLNNPRRPLEASGTSGMKVPVNGGLNLSILDGWWVEGYDGDNGWAIGAGEEYTDLAYQDEVESRSLYDQIEQDVVPLFYTRGADGLPRGWIRRMKRSIMTCVPVFNTNRMVEEYAERCYLPSHRRYAKLGANHLTAAKALAGWRKRVGGDWGQVRVEGVEAPAGATHRVGGAFPVTVRVQLGSFHPDDVEVQLCYGVLGALGEITEPRAMALLPEGSFSKNGSGAGLVTYAGKVPCSASGQFGFGVRVLPKHADLPHLFEPGLVTWG</sequence>
<gene>
    <name evidence="6" type="primary">malP</name>
    <name evidence="6" type="ORF">ETAA1_52390</name>
</gene>
<dbReference type="GO" id="GO:0008184">
    <property type="term" value="F:glycogen phosphorylase activity"/>
    <property type="evidence" value="ECO:0007669"/>
    <property type="project" value="InterPro"/>
</dbReference>
<keyword evidence="6" id="KW-0328">Glycosyltransferase</keyword>
<dbReference type="GO" id="GO:0030170">
    <property type="term" value="F:pyridoxal phosphate binding"/>
    <property type="evidence" value="ECO:0007669"/>
    <property type="project" value="InterPro"/>
</dbReference>
<evidence type="ECO:0000256" key="2">
    <source>
        <dbReference type="ARBA" id="ARBA00006047"/>
    </source>
</evidence>
<feature type="modified residue" description="N6-(pyridoxal phosphate)lysine" evidence="4">
    <location>
        <position position="610"/>
    </location>
</feature>
<dbReference type="Gene3D" id="3.40.50.2000">
    <property type="entry name" value="Glycogen Phosphorylase B"/>
    <property type="match status" value="2"/>
</dbReference>
<accession>A0A517Y0G2</accession>
<dbReference type="Proteomes" id="UP000319576">
    <property type="component" value="Chromosome"/>
</dbReference>
<keyword evidence="7" id="KW-1185">Reference proteome</keyword>
<dbReference type="PANTHER" id="PTHR42655">
    <property type="entry name" value="GLYCOGEN PHOSPHORYLASE"/>
    <property type="match status" value="1"/>
</dbReference>
<comment type="catalytic activity">
    <reaction evidence="1">
        <text>[(1-&gt;4)-alpha-D-glucosyl](n) + phosphate = [(1-&gt;4)-alpha-D-glucosyl](n-1) + alpha-D-glucose 1-phosphate</text>
        <dbReference type="Rhea" id="RHEA:41732"/>
        <dbReference type="Rhea" id="RHEA-COMP:9584"/>
        <dbReference type="Rhea" id="RHEA-COMP:9586"/>
        <dbReference type="ChEBI" id="CHEBI:15444"/>
        <dbReference type="ChEBI" id="CHEBI:43474"/>
        <dbReference type="ChEBI" id="CHEBI:58601"/>
        <dbReference type="EC" id="2.4.1.1"/>
    </reaction>
</comment>
<organism evidence="6 7">
    <name type="scientific">Urbifossiella limnaea</name>
    <dbReference type="NCBI Taxonomy" id="2528023"/>
    <lineage>
        <taxon>Bacteria</taxon>
        <taxon>Pseudomonadati</taxon>
        <taxon>Planctomycetota</taxon>
        <taxon>Planctomycetia</taxon>
        <taxon>Gemmatales</taxon>
        <taxon>Gemmataceae</taxon>
        <taxon>Urbifossiella</taxon>
    </lineage>
</organism>
<dbReference type="InterPro" id="IPR011834">
    <property type="entry name" value="Agluc_phsphrylas"/>
</dbReference>
<dbReference type="PANTHER" id="PTHR42655:SF1">
    <property type="entry name" value="GLYCOGEN PHOSPHORYLASE"/>
    <property type="match status" value="1"/>
</dbReference>
<evidence type="ECO:0000256" key="4">
    <source>
        <dbReference type="PIRSR" id="PIRSR000460-1"/>
    </source>
</evidence>
<dbReference type="InterPro" id="IPR000811">
    <property type="entry name" value="Glyco_trans_35"/>
</dbReference>
<dbReference type="Pfam" id="PF11897">
    <property type="entry name" value="DUF3417"/>
    <property type="match status" value="1"/>
</dbReference>
<comment type="similarity">
    <text evidence="2">Belongs to the glycogen phosphorylase family.</text>
</comment>
<feature type="domain" description="DUF3417" evidence="5">
    <location>
        <begin position="15"/>
        <end position="123"/>
    </location>
</feature>
<dbReference type="NCBIfam" id="TIGR02094">
    <property type="entry name" value="more_P_ylases"/>
    <property type="match status" value="1"/>
</dbReference>
<dbReference type="PIRSF" id="PIRSF000460">
    <property type="entry name" value="Pprylas_GlgP"/>
    <property type="match status" value="1"/>
</dbReference>
<keyword evidence="4" id="KW-0663">Pyridoxal phosphate</keyword>
<protein>
    <submittedName>
        <fullName evidence="6">Maltodextrin phosphorylase</fullName>
        <ecNumber evidence="6">2.4.1.1</ecNumber>
    </submittedName>
</protein>